<name>A0A067MGX5_BOTB1</name>
<dbReference type="EMBL" id="KL198061">
    <property type="protein sequence ID" value="KDQ11152.1"/>
    <property type="molecule type" value="Genomic_DNA"/>
</dbReference>
<feature type="signal peptide" evidence="2">
    <location>
        <begin position="1"/>
        <end position="17"/>
    </location>
</feature>
<reference evidence="4" key="1">
    <citation type="journal article" date="2014" name="Proc. Natl. Acad. Sci. U.S.A.">
        <title>Extensive sampling of basidiomycete genomes demonstrates inadequacy of the white-rot/brown-rot paradigm for wood decay fungi.</title>
        <authorList>
            <person name="Riley R."/>
            <person name="Salamov A.A."/>
            <person name="Brown D.W."/>
            <person name="Nagy L.G."/>
            <person name="Floudas D."/>
            <person name="Held B.W."/>
            <person name="Levasseur A."/>
            <person name="Lombard V."/>
            <person name="Morin E."/>
            <person name="Otillar R."/>
            <person name="Lindquist E.A."/>
            <person name="Sun H."/>
            <person name="LaButti K.M."/>
            <person name="Schmutz J."/>
            <person name="Jabbour D."/>
            <person name="Luo H."/>
            <person name="Baker S.E."/>
            <person name="Pisabarro A.G."/>
            <person name="Walton J.D."/>
            <person name="Blanchette R.A."/>
            <person name="Henrissat B."/>
            <person name="Martin F."/>
            <person name="Cullen D."/>
            <person name="Hibbett D.S."/>
            <person name="Grigoriev I.V."/>
        </authorList>
    </citation>
    <scope>NUCLEOTIDE SEQUENCE [LARGE SCALE GENOMIC DNA]</scope>
    <source>
        <strain evidence="4">FD-172 SS1</strain>
    </source>
</reference>
<keyword evidence="4" id="KW-1185">Reference proteome</keyword>
<sequence>MSYTYTVLLTILQVLSAWQTSDSGKPPDVRPNGGWRSASDYPVSDFNIERRMSARSILSYESIRRARPTSEVGSDIGSVRIPPALRDGRIDSAIYQDMPDIPTVSDRYKIDPITPKLLVNTTKRPRHTAQPNGQVYESRGHSPPESRPNVALSIGVKLLILPSSTSTAGVIRSHYLGATIALA</sequence>
<accession>A0A067MGX5</accession>
<dbReference type="InParanoid" id="A0A067MGX5"/>
<proteinExistence type="predicted"/>
<dbReference type="AlphaFoldDB" id="A0A067MGX5"/>
<dbReference type="Proteomes" id="UP000027195">
    <property type="component" value="Unassembled WGS sequence"/>
</dbReference>
<feature type="region of interest" description="Disordered" evidence="1">
    <location>
        <begin position="125"/>
        <end position="148"/>
    </location>
</feature>
<feature type="chain" id="PRO_5001641287" evidence="2">
    <location>
        <begin position="18"/>
        <end position="183"/>
    </location>
</feature>
<evidence type="ECO:0000313" key="3">
    <source>
        <dbReference type="EMBL" id="KDQ11152.1"/>
    </source>
</evidence>
<gene>
    <name evidence="3" type="ORF">BOTBODRAFT_46654</name>
</gene>
<organism evidence="3 4">
    <name type="scientific">Botryobasidium botryosum (strain FD-172 SS1)</name>
    <dbReference type="NCBI Taxonomy" id="930990"/>
    <lineage>
        <taxon>Eukaryota</taxon>
        <taxon>Fungi</taxon>
        <taxon>Dikarya</taxon>
        <taxon>Basidiomycota</taxon>
        <taxon>Agaricomycotina</taxon>
        <taxon>Agaricomycetes</taxon>
        <taxon>Cantharellales</taxon>
        <taxon>Botryobasidiaceae</taxon>
        <taxon>Botryobasidium</taxon>
    </lineage>
</organism>
<dbReference type="HOGENOM" id="CLU_1474945_0_0_1"/>
<evidence type="ECO:0000313" key="4">
    <source>
        <dbReference type="Proteomes" id="UP000027195"/>
    </source>
</evidence>
<evidence type="ECO:0000256" key="1">
    <source>
        <dbReference type="SAM" id="MobiDB-lite"/>
    </source>
</evidence>
<protein>
    <submittedName>
        <fullName evidence="3">Uncharacterized protein</fullName>
    </submittedName>
</protein>
<evidence type="ECO:0000256" key="2">
    <source>
        <dbReference type="SAM" id="SignalP"/>
    </source>
</evidence>
<keyword evidence="2" id="KW-0732">Signal</keyword>